<keyword evidence="5 7" id="KW-0234">DNA repair</keyword>
<reference evidence="9" key="1">
    <citation type="submission" date="2012-10" db="EMBL/GenBank/DDBJ databases">
        <authorList>
            <person name="Lefevre C."/>
        </authorList>
    </citation>
    <scope>NUCLEOTIDE SEQUENCE</scope>
    <source>
        <strain evidence="9">BW-1</strain>
    </source>
</reference>
<dbReference type="GO" id="GO:0006302">
    <property type="term" value="P:double-strand break repair"/>
    <property type="evidence" value="ECO:0007669"/>
    <property type="project" value="TreeGrafter"/>
</dbReference>
<dbReference type="EMBL" id="HF547348">
    <property type="protein sequence ID" value="CCO06613.1"/>
    <property type="molecule type" value="Genomic_DNA"/>
</dbReference>
<dbReference type="InterPro" id="IPR037278">
    <property type="entry name" value="ARFGAP/RecO"/>
</dbReference>
<dbReference type="InterPro" id="IPR042242">
    <property type="entry name" value="RecO_C"/>
</dbReference>
<evidence type="ECO:0000256" key="6">
    <source>
        <dbReference type="ARBA" id="ARBA00033409"/>
    </source>
</evidence>
<evidence type="ECO:0000256" key="3">
    <source>
        <dbReference type="ARBA" id="ARBA00022763"/>
    </source>
</evidence>
<evidence type="ECO:0000313" key="10">
    <source>
        <dbReference type="EMBL" id="SLM32664.1"/>
    </source>
</evidence>
<dbReference type="STRING" id="1246637.MTBBW1_80002"/>
<dbReference type="HAMAP" id="MF_00201">
    <property type="entry name" value="RecO"/>
    <property type="match status" value="1"/>
</dbReference>
<dbReference type="Pfam" id="PF11967">
    <property type="entry name" value="RecO_N"/>
    <property type="match status" value="1"/>
</dbReference>
<dbReference type="NCBIfam" id="TIGR00613">
    <property type="entry name" value="reco"/>
    <property type="match status" value="1"/>
</dbReference>
<dbReference type="InterPro" id="IPR003717">
    <property type="entry name" value="RecO"/>
</dbReference>
<dbReference type="PANTHER" id="PTHR33991:SF1">
    <property type="entry name" value="DNA REPAIR PROTEIN RECO"/>
    <property type="match status" value="1"/>
</dbReference>
<evidence type="ECO:0000256" key="1">
    <source>
        <dbReference type="ARBA" id="ARBA00007452"/>
    </source>
</evidence>
<accession>L0R3Q3</accession>
<dbReference type="Pfam" id="PF02565">
    <property type="entry name" value="RecO_C"/>
    <property type="match status" value="1"/>
</dbReference>
<dbReference type="SUPFAM" id="SSF57863">
    <property type="entry name" value="ArfGap/RecO-like zinc finger"/>
    <property type="match status" value="1"/>
</dbReference>
<evidence type="ECO:0000256" key="7">
    <source>
        <dbReference type="HAMAP-Rule" id="MF_00201"/>
    </source>
</evidence>
<reference evidence="9" key="2">
    <citation type="submission" date="2012-12" db="EMBL/GenBank/DDBJ databases">
        <title>Region harboring genes involved in magnetosome formation of Candidatus Desulfamplus magnetosmortis.</title>
        <authorList>
            <person name="Lefevre C.T."/>
            <person name="Bazylinski D.A."/>
        </authorList>
    </citation>
    <scope>NUCLEOTIDE SEQUENCE</scope>
    <source>
        <strain evidence="9">BW-1</strain>
    </source>
</reference>
<evidence type="ECO:0000313" key="11">
    <source>
        <dbReference type="Proteomes" id="UP000191931"/>
    </source>
</evidence>
<proteinExistence type="inferred from homology"/>
<dbReference type="Gene3D" id="2.40.50.140">
    <property type="entry name" value="Nucleic acid-binding proteins"/>
    <property type="match status" value="1"/>
</dbReference>
<dbReference type="PANTHER" id="PTHR33991">
    <property type="entry name" value="DNA REPAIR PROTEIN RECO"/>
    <property type="match status" value="1"/>
</dbReference>
<dbReference type="AlphaFoldDB" id="L0R3Q3"/>
<gene>
    <name evidence="7" type="primary">recO</name>
    <name evidence="9" type="ORF">DEMABW1_80002</name>
    <name evidence="10" type="ORF">MTBBW1_80002</name>
</gene>
<name>L0R3Q3_9BACT</name>
<sequence length="365" mass="41729">MRLYRCVFTVAFLPLRLYRCVFTVASLPLRLYRWVILPLKKCKPANEGWPISASFINQFTLSLSLSPFLGIEIKKSVNYFWGNMKHAPISTVKFKISRRESAMKSFSTDAILLKRIEYGDYDLIITYFTRSMGKISVMAKNAKKSMKRFAGALDPFIAMNIECSWPKRKNALPILNGLELENPFAHIRTCATKTGYASYWLEMINSWMEEGRPDDDLYELIYYVLESLNAGHIPAEVLSLLFQIRFMAISGFTPNITSCGDCGVSLDEIHQQMVIFDLKAGKLVCNKCCSSRDISGDENGVLVSKGTLKQLSWMNTNDIRRAERLKFSVNALREGENLLEGFIPCHIGRNLRSLIFLKRIRRSFS</sequence>
<dbReference type="EMBL" id="FWEV01000325">
    <property type="protein sequence ID" value="SLM32664.1"/>
    <property type="molecule type" value="Genomic_DNA"/>
</dbReference>
<protein>
    <recommendedName>
        <fullName evidence="2 7">DNA repair protein RecO</fullName>
    </recommendedName>
    <alternativeName>
        <fullName evidence="6 7">Recombination protein O</fullName>
    </alternativeName>
</protein>
<organism evidence="9">
    <name type="scientific">Desulfamplus magnetovallimortis</name>
    <dbReference type="NCBI Taxonomy" id="1246637"/>
    <lineage>
        <taxon>Bacteria</taxon>
        <taxon>Pseudomonadati</taxon>
        <taxon>Thermodesulfobacteriota</taxon>
        <taxon>Desulfobacteria</taxon>
        <taxon>Desulfobacterales</taxon>
        <taxon>Desulfobacteraceae</taxon>
        <taxon>Desulfamplus</taxon>
    </lineage>
</organism>
<evidence type="ECO:0000313" key="9">
    <source>
        <dbReference type="EMBL" id="CCO06613.1"/>
    </source>
</evidence>
<comment type="similarity">
    <text evidence="1 7">Belongs to the RecO family.</text>
</comment>
<keyword evidence="11" id="KW-1185">Reference proteome</keyword>
<dbReference type="SUPFAM" id="SSF50249">
    <property type="entry name" value="Nucleic acid-binding proteins"/>
    <property type="match status" value="1"/>
</dbReference>
<evidence type="ECO:0000259" key="8">
    <source>
        <dbReference type="Pfam" id="PF11967"/>
    </source>
</evidence>
<dbReference type="InterPro" id="IPR022572">
    <property type="entry name" value="DNA_rep/recomb_RecO_N"/>
</dbReference>
<dbReference type="Gene3D" id="1.20.1440.120">
    <property type="entry name" value="Recombination protein O, C-terminal domain"/>
    <property type="match status" value="1"/>
</dbReference>
<evidence type="ECO:0000256" key="4">
    <source>
        <dbReference type="ARBA" id="ARBA00023172"/>
    </source>
</evidence>
<dbReference type="InterPro" id="IPR012340">
    <property type="entry name" value="NA-bd_OB-fold"/>
</dbReference>
<evidence type="ECO:0000256" key="2">
    <source>
        <dbReference type="ARBA" id="ARBA00021310"/>
    </source>
</evidence>
<reference evidence="10 11" key="3">
    <citation type="submission" date="2017-03" db="EMBL/GenBank/DDBJ databases">
        <authorList>
            <person name="Afonso C.L."/>
            <person name="Miller P.J."/>
            <person name="Scott M.A."/>
            <person name="Spackman E."/>
            <person name="Goraichik I."/>
            <person name="Dimitrov K.M."/>
            <person name="Suarez D.L."/>
            <person name="Swayne D.E."/>
        </authorList>
    </citation>
    <scope>NUCLEOTIDE SEQUENCE [LARGE SCALE GENOMIC DNA]</scope>
    <source>
        <strain evidence="10">PRJEB14757</strain>
    </source>
</reference>
<dbReference type="GO" id="GO:0006310">
    <property type="term" value="P:DNA recombination"/>
    <property type="evidence" value="ECO:0007669"/>
    <property type="project" value="UniProtKB-UniRule"/>
</dbReference>
<dbReference type="GO" id="GO:0043590">
    <property type="term" value="C:bacterial nucleoid"/>
    <property type="evidence" value="ECO:0007669"/>
    <property type="project" value="TreeGrafter"/>
</dbReference>
<evidence type="ECO:0000256" key="5">
    <source>
        <dbReference type="ARBA" id="ARBA00023204"/>
    </source>
</evidence>
<comment type="function">
    <text evidence="7">Involved in DNA repair and RecF pathway recombination.</text>
</comment>
<feature type="domain" description="DNA replication/recombination mediator RecO N-terminal" evidence="8">
    <location>
        <begin position="103"/>
        <end position="184"/>
    </location>
</feature>
<dbReference type="Proteomes" id="UP000191931">
    <property type="component" value="Unassembled WGS sequence"/>
</dbReference>
<keyword evidence="3 7" id="KW-0227">DNA damage</keyword>
<keyword evidence="4 7" id="KW-0233">DNA recombination</keyword>